<gene>
    <name evidence="1" type="ORF">BP01DRAFT_387556</name>
</gene>
<dbReference type="AlphaFoldDB" id="A0A318Z9L6"/>
<dbReference type="GeneID" id="37078975"/>
<name>A0A318Z9L6_9EURO</name>
<evidence type="ECO:0008006" key="3">
    <source>
        <dbReference type="Google" id="ProtNLM"/>
    </source>
</evidence>
<proteinExistence type="predicted"/>
<evidence type="ECO:0000313" key="2">
    <source>
        <dbReference type="Proteomes" id="UP000248349"/>
    </source>
</evidence>
<accession>A0A318Z9L6</accession>
<keyword evidence="2" id="KW-1185">Reference proteome</keyword>
<reference evidence="1 2" key="1">
    <citation type="submission" date="2016-12" db="EMBL/GenBank/DDBJ databases">
        <title>The genomes of Aspergillus section Nigri reveals drivers in fungal speciation.</title>
        <authorList>
            <consortium name="DOE Joint Genome Institute"/>
            <person name="Vesth T.C."/>
            <person name="Nybo J."/>
            <person name="Theobald S."/>
            <person name="Brandl J."/>
            <person name="Frisvad J.C."/>
            <person name="Nielsen K.F."/>
            <person name="Lyhne E.K."/>
            <person name="Kogle M.E."/>
            <person name="Kuo A."/>
            <person name="Riley R."/>
            <person name="Clum A."/>
            <person name="Nolan M."/>
            <person name="Lipzen A."/>
            <person name="Salamov A."/>
            <person name="Henrissat B."/>
            <person name="Wiebenga A."/>
            <person name="De Vries R.P."/>
            <person name="Grigoriev I.V."/>
            <person name="Mortensen U.H."/>
            <person name="Andersen M.R."/>
            <person name="Baker S.E."/>
        </authorList>
    </citation>
    <scope>NUCLEOTIDE SEQUENCE [LARGE SCALE GENOMIC DNA]</scope>
    <source>
        <strain evidence="1 2">JOP 1030-1</strain>
    </source>
</reference>
<dbReference type="Proteomes" id="UP000248349">
    <property type="component" value="Unassembled WGS sequence"/>
</dbReference>
<sequence length="296" mass="34180">MEALLDHASARELEEKYDAHTLDLQAFQTITKRALRRFTHYAIDVKLCWESLQQVQLGRHGSDRSRTEMLELVRRTHSHDLEAVYVSEPEWDMIFHRLEREFCYLIHDFLRTHRDEYKDNALLARFLAVFPIGGTALPADEAVLRAVRAIREDARATYYPLGDSHHPGFLLCVVIDFGQLILLFRCLIADPFAGLIRVLGDPFEWPALQDCWPWTSRVRATNRDPFSEMWMPENLDPAVQTNRREMEPGEACSICRVEFQEEDQAASGIAWCSQCGNNLHSACLYRWLGGAGSWIL</sequence>
<protein>
    <recommendedName>
        <fullName evidence="3">RING-type domain-containing protein</fullName>
    </recommendedName>
</protein>
<dbReference type="Gene3D" id="3.30.40.10">
    <property type="entry name" value="Zinc/RING finger domain, C3HC4 (zinc finger)"/>
    <property type="match status" value="1"/>
</dbReference>
<dbReference type="SUPFAM" id="SSF57850">
    <property type="entry name" value="RING/U-box"/>
    <property type="match status" value="1"/>
</dbReference>
<dbReference type="InterPro" id="IPR013083">
    <property type="entry name" value="Znf_RING/FYVE/PHD"/>
</dbReference>
<dbReference type="EMBL" id="KZ821294">
    <property type="protein sequence ID" value="PYH40230.1"/>
    <property type="molecule type" value="Genomic_DNA"/>
</dbReference>
<dbReference type="RefSeq" id="XP_025426212.1">
    <property type="nucleotide sequence ID" value="XM_025577746.1"/>
</dbReference>
<evidence type="ECO:0000313" key="1">
    <source>
        <dbReference type="EMBL" id="PYH40230.1"/>
    </source>
</evidence>
<organism evidence="1 2">
    <name type="scientific">Aspergillus saccharolyticus JOP 1030-1</name>
    <dbReference type="NCBI Taxonomy" id="1450539"/>
    <lineage>
        <taxon>Eukaryota</taxon>
        <taxon>Fungi</taxon>
        <taxon>Dikarya</taxon>
        <taxon>Ascomycota</taxon>
        <taxon>Pezizomycotina</taxon>
        <taxon>Eurotiomycetes</taxon>
        <taxon>Eurotiomycetidae</taxon>
        <taxon>Eurotiales</taxon>
        <taxon>Aspergillaceae</taxon>
        <taxon>Aspergillus</taxon>
        <taxon>Aspergillus subgen. Circumdati</taxon>
    </lineage>
</organism>
<dbReference type="STRING" id="1450539.A0A318Z9L6"/>
<dbReference type="OrthoDB" id="8062037at2759"/>